<evidence type="ECO:0000313" key="2">
    <source>
        <dbReference type="EMBL" id="OYN75085.1"/>
    </source>
</evidence>
<evidence type="ECO:0000313" key="3">
    <source>
        <dbReference type="Proteomes" id="UP000216063"/>
    </source>
</evidence>
<proteinExistence type="predicted"/>
<evidence type="ECO:0000256" key="1">
    <source>
        <dbReference type="SAM" id="SignalP"/>
    </source>
</evidence>
<dbReference type="NCBIfam" id="TIGR04529">
    <property type="entry name" value="MTB_hemophore"/>
    <property type="match status" value="1"/>
</dbReference>
<evidence type="ECO:0008006" key="4">
    <source>
        <dbReference type="Google" id="ProtNLM"/>
    </source>
</evidence>
<feature type="chain" id="PRO_5012558597" description="Hemophore-related protein" evidence="1">
    <location>
        <begin position="31"/>
        <end position="119"/>
    </location>
</feature>
<reference evidence="2 3" key="1">
    <citation type="submission" date="2017-07" db="EMBL/GenBank/DDBJ databases">
        <title>The new phylogeny of genus Mycobacterium.</title>
        <authorList>
            <person name="Tortoli E."/>
            <person name="Trovato A."/>
            <person name="Cirillo D.M."/>
        </authorList>
    </citation>
    <scope>NUCLEOTIDE SEQUENCE [LARGE SCALE GENOMIC DNA]</scope>
    <source>
        <strain evidence="2 3">ATCC 33027</strain>
    </source>
</reference>
<accession>A0A255DCV4</accession>
<organism evidence="2 3">
    <name type="scientific">Mycolicibacterium sphagni</name>
    <dbReference type="NCBI Taxonomy" id="1786"/>
    <lineage>
        <taxon>Bacteria</taxon>
        <taxon>Bacillati</taxon>
        <taxon>Actinomycetota</taxon>
        <taxon>Actinomycetes</taxon>
        <taxon>Mycobacteriales</taxon>
        <taxon>Mycobacteriaceae</taxon>
        <taxon>Mycolicibacterium</taxon>
    </lineage>
</organism>
<keyword evidence="3" id="KW-1185">Reference proteome</keyword>
<comment type="caution">
    <text evidence="2">The sequence shown here is derived from an EMBL/GenBank/DDBJ whole genome shotgun (WGS) entry which is preliminary data.</text>
</comment>
<sequence length="119" mass="12708">MKSAWCLRRVVIAASLTAVIPLSLAGPASADPITDALANTTCSYAQVTAALDAQAPVLAKQLSYRPDMQRNLQQFLAMPVDQRQQSIAQQQAANPQLQAILAAQIGPQVVQVANTCMNY</sequence>
<dbReference type="InterPro" id="IPR032407">
    <property type="entry name" value="MHB"/>
</dbReference>
<gene>
    <name evidence="2" type="ORF">CG716_26375</name>
</gene>
<dbReference type="EMBL" id="NOZR01000032">
    <property type="protein sequence ID" value="OYN75085.1"/>
    <property type="molecule type" value="Genomic_DNA"/>
</dbReference>
<feature type="signal peptide" evidence="1">
    <location>
        <begin position="1"/>
        <end position="30"/>
    </location>
</feature>
<dbReference type="GO" id="GO:0020037">
    <property type="term" value="F:heme binding"/>
    <property type="evidence" value="ECO:0007669"/>
    <property type="project" value="InterPro"/>
</dbReference>
<protein>
    <recommendedName>
        <fullName evidence="4">Hemophore-related protein</fullName>
    </recommendedName>
</protein>
<keyword evidence="1" id="KW-0732">Signal</keyword>
<dbReference type="Proteomes" id="UP000216063">
    <property type="component" value="Unassembled WGS sequence"/>
</dbReference>
<dbReference type="OrthoDB" id="4563701at2"/>
<name>A0A255DCV4_9MYCO</name>
<dbReference type="AlphaFoldDB" id="A0A255DCV4"/>